<keyword evidence="2" id="KW-0812">Transmembrane</keyword>
<evidence type="ECO:0000256" key="2">
    <source>
        <dbReference type="SAM" id="Phobius"/>
    </source>
</evidence>
<keyword evidence="2" id="KW-1133">Transmembrane helix</keyword>
<reference evidence="3" key="1">
    <citation type="submission" date="2019-11" db="EMBL/GenBank/DDBJ databases">
        <title>The nuclear and mitochondrial genomes of Frieseomelitta varia - a highly eusocial stingless bee (Meliponini) with a permanently sterile worker caste.</title>
        <authorList>
            <person name="Freitas F.C.P."/>
            <person name="Lourenco A.P."/>
            <person name="Nunes F.M.F."/>
            <person name="Paschoal A.R."/>
            <person name="Abreu F.C.P."/>
            <person name="Barbin F.O."/>
            <person name="Bataglia L."/>
            <person name="Cardoso-Junior C.A.M."/>
            <person name="Cervoni M.S."/>
            <person name="Silva S.R."/>
            <person name="Dalarmi F."/>
            <person name="Del Lama M.A."/>
            <person name="Depintor T.S."/>
            <person name="Ferreira K.M."/>
            <person name="Goria P.S."/>
            <person name="Jaskot M.C."/>
            <person name="Lago D.C."/>
            <person name="Luna-Lucena D."/>
            <person name="Moda L.M."/>
            <person name="Nascimento L."/>
            <person name="Pedrino M."/>
            <person name="Rabico F.O."/>
            <person name="Sanches F.C."/>
            <person name="Santos D.E."/>
            <person name="Santos C.G."/>
            <person name="Vieira J."/>
            <person name="Lopes T.F."/>
            <person name="Barchuk A.R."/>
            <person name="Hartfelder K."/>
            <person name="Simoes Z.L.P."/>
            <person name="Bitondi M.M.G."/>
            <person name="Pinheiro D.G."/>
        </authorList>
    </citation>
    <scope>NUCLEOTIDE SEQUENCE</scope>
    <source>
        <strain evidence="3">USP_RPSP 00005682</strain>
        <tissue evidence="3">Whole individual</tissue>
    </source>
</reference>
<protein>
    <submittedName>
        <fullName evidence="3">Uncharacterized protein</fullName>
    </submittedName>
</protein>
<keyword evidence="2" id="KW-0472">Membrane</keyword>
<dbReference type="Pfam" id="PF16027">
    <property type="entry name" value="DUF4786"/>
    <property type="match status" value="1"/>
</dbReference>
<name>A0A833VXF8_9HYME</name>
<feature type="compositionally biased region" description="Basic and acidic residues" evidence="1">
    <location>
        <begin position="228"/>
        <end position="241"/>
    </location>
</feature>
<accession>A0A833VXF8</accession>
<gene>
    <name evidence="3" type="ORF">E2986_11489</name>
</gene>
<organism evidence="3 4">
    <name type="scientific">Frieseomelitta varia</name>
    <dbReference type="NCBI Taxonomy" id="561572"/>
    <lineage>
        <taxon>Eukaryota</taxon>
        <taxon>Metazoa</taxon>
        <taxon>Ecdysozoa</taxon>
        <taxon>Arthropoda</taxon>
        <taxon>Hexapoda</taxon>
        <taxon>Insecta</taxon>
        <taxon>Pterygota</taxon>
        <taxon>Neoptera</taxon>
        <taxon>Endopterygota</taxon>
        <taxon>Hymenoptera</taxon>
        <taxon>Apocrita</taxon>
        <taxon>Aculeata</taxon>
        <taxon>Apoidea</taxon>
        <taxon>Anthophila</taxon>
        <taxon>Apidae</taxon>
        <taxon>Frieseomelitta</taxon>
    </lineage>
</organism>
<dbReference type="Proteomes" id="UP000655588">
    <property type="component" value="Unassembled WGS sequence"/>
</dbReference>
<feature type="region of interest" description="Disordered" evidence="1">
    <location>
        <begin position="182"/>
        <end position="265"/>
    </location>
</feature>
<dbReference type="EMBL" id="WNWW01000526">
    <property type="protein sequence ID" value="KAF3423884.1"/>
    <property type="molecule type" value="Genomic_DNA"/>
</dbReference>
<comment type="caution">
    <text evidence="3">The sequence shown here is derived from an EMBL/GenBank/DDBJ whole genome shotgun (WGS) entry which is preliminary data.</text>
</comment>
<feature type="compositionally biased region" description="Basic and acidic residues" evidence="1">
    <location>
        <begin position="187"/>
        <end position="197"/>
    </location>
</feature>
<evidence type="ECO:0000256" key="1">
    <source>
        <dbReference type="SAM" id="MobiDB-lite"/>
    </source>
</evidence>
<proteinExistence type="predicted"/>
<sequence>MYIDIYTSNLYISNLYKLNFYILSLIYILILLSYALLFLLSATVAVATATAEQAASSFETVHTSNAAILNRLGLAPLQIPDGHHKKRLAGPEPPGLNSKTRIHQPYSRRHGHRDSHVYIVKLPASPPYYTITKPHKSVKDDRVTKTGPNFPVGFQGNGKPAKIYHWNLPVVKKITEKKRLHTQLKLDQAKRKMDAAKKYQNSKNNRGEPGDPVRQQGSSKKRYGSTNDKAKHVRNNDKRLSYPDQEEDKGDATKKSNVNKTYRLDDTGVHRIHLTNEVHGSRNTAKVKKHRKKAAMSYYAPITGKSGSTSIHKNFPGNGKPKAFYVMEKSRKPEEAQLYRTMAFSVV</sequence>
<dbReference type="AlphaFoldDB" id="A0A833VXF8"/>
<keyword evidence="4" id="KW-1185">Reference proteome</keyword>
<dbReference type="InterPro" id="IPR031983">
    <property type="entry name" value="DUF4786"/>
</dbReference>
<evidence type="ECO:0000313" key="3">
    <source>
        <dbReference type="EMBL" id="KAF3423884.1"/>
    </source>
</evidence>
<feature type="transmembrane region" description="Helical" evidence="2">
    <location>
        <begin position="20"/>
        <end position="40"/>
    </location>
</feature>
<evidence type="ECO:0000313" key="4">
    <source>
        <dbReference type="Proteomes" id="UP000655588"/>
    </source>
</evidence>